<evidence type="ECO:0000313" key="2">
    <source>
        <dbReference type="EMBL" id="VDO22690.1"/>
    </source>
</evidence>
<organism evidence="3 4">
    <name type="scientific">Heligmosomoides polygyrus</name>
    <name type="common">Parasitic roundworm</name>
    <dbReference type="NCBI Taxonomy" id="6339"/>
    <lineage>
        <taxon>Eukaryota</taxon>
        <taxon>Metazoa</taxon>
        <taxon>Ecdysozoa</taxon>
        <taxon>Nematoda</taxon>
        <taxon>Chromadorea</taxon>
        <taxon>Rhabditida</taxon>
        <taxon>Rhabditina</taxon>
        <taxon>Rhabditomorpha</taxon>
        <taxon>Strongyloidea</taxon>
        <taxon>Heligmosomidae</taxon>
        <taxon>Heligmosomoides</taxon>
    </lineage>
</organism>
<dbReference type="AlphaFoldDB" id="A0A183F779"/>
<proteinExistence type="predicted"/>
<dbReference type="EMBL" id="UZAH01002662">
    <property type="protein sequence ID" value="VDO22690.1"/>
    <property type="molecule type" value="Genomic_DNA"/>
</dbReference>
<feature type="compositionally biased region" description="Polar residues" evidence="1">
    <location>
        <begin position="1"/>
        <end position="15"/>
    </location>
</feature>
<gene>
    <name evidence="2" type="ORF">HPBE_LOCUS2022</name>
</gene>
<sequence length="93" mass="10240">MDHNADSTMDQTTMDHTAGSMDHMDRTTVTSDAAASTVHMELSVDPDEEDHVHMPTIADARIPTGRDVPYPSSLSLASTQFLMFSCHYESLLI</sequence>
<reference evidence="2 3" key="1">
    <citation type="submission" date="2018-11" db="EMBL/GenBank/DDBJ databases">
        <authorList>
            <consortium name="Pathogen Informatics"/>
        </authorList>
    </citation>
    <scope>NUCLEOTIDE SEQUENCE [LARGE SCALE GENOMIC DNA]</scope>
</reference>
<dbReference type="WBParaSite" id="HPBE_0000202101-mRNA-1">
    <property type="protein sequence ID" value="HPBE_0000202101-mRNA-1"/>
    <property type="gene ID" value="HPBE_0000202101"/>
</dbReference>
<reference evidence="4" key="2">
    <citation type="submission" date="2019-09" db="UniProtKB">
        <authorList>
            <consortium name="WormBaseParasite"/>
        </authorList>
    </citation>
    <scope>IDENTIFICATION</scope>
</reference>
<evidence type="ECO:0000313" key="3">
    <source>
        <dbReference type="Proteomes" id="UP000050761"/>
    </source>
</evidence>
<feature type="region of interest" description="Disordered" evidence="1">
    <location>
        <begin position="1"/>
        <end position="24"/>
    </location>
</feature>
<name>A0A183F779_HELPZ</name>
<evidence type="ECO:0000313" key="4">
    <source>
        <dbReference type="WBParaSite" id="HPBE_0000202101-mRNA-1"/>
    </source>
</evidence>
<dbReference type="Proteomes" id="UP000050761">
    <property type="component" value="Unassembled WGS sequence"/>
</dbReference>
<evidence type="ECO:0000256" key="1">
    <source>
        <dbReference type="SAM" id="MobiDB-lite"/>
    </source>
</evidence>
<protein>
    <submittedName>
        <fullName evidence="4">Copper resistance protein CopA</fullName>
    </submittedName>
</protein>
<accession>A0A3P7TKK9</accession>
<keyword evidence="3" id="KW-1185">Reference proteome</keyword>
<accession>A0A183F779</accession>